<dbReference type="PANTHER" id="PTHR22930:SF267">
    <property type="entry name" value="NUCLEASE HARBI1-RELATED"/>
    <property type="match status" value="1"/>
</dbReference>
<evidence type="ECO:0000256" key="5">
    <source>
        <dbReference type="ARBA" id="ARBA00015519"/>
    </source>
</evidence>
<sequence>MPHYPLFLWAVIRKPSAIFGTVCEPLSVLNVLILRDRHHPLDIYDDVDIYARLRFKREGILPKRRFLSPNLQVCIALCYFATGSMQNLVGDSIQIHKSTVCRVVRRVSLALCRHMKNYICMPSINGQNANRQKFHSIVGFPHVLGCIDGTQIKIKAPTVDENAFVNRKGFHSLNTQVICDPNVCFLNCVVRWPGSKHDSFILRRSNIYDKFDSGEYSGILLGDSAYPLKKWLMTLYLNPSTQVEEKYNSAHTKTRVTVERSIGVLKRRWSCLHRGIAMEPERAAKVTGACIVLHNLAMLWKMPVDDLVGQEIEEVPQDEQYRQLQDPEVQEGATVRRFITQNHFT</sequence>
<accession>A0A673FGW8</accession>
<dbReference type="Proteomes" id="UP000472270">
    <property type="component" value="Unassembled WGS sequence"/>
</dbReference>
<protein>
    <recommendedName>
        <fullName evidence="5">Putative nuclease HARBI1</fullName>
    </recommendedName>
    <alternativeName>
        <fullName evidence="11">Harbinger transposase-derived nuclease</fullName>
    </alternativeName>
</protein>
<proteinExistence type="inferred from homology"/>
<evidence type="ECO:0000256" key="7">
    <source>
        <dbReference type="ARBA" id="ARBA00022722"/>
    </source>
</evidence>
<evidence type="ECO:0000256" key="9">
    <source>
        <dbReference type="ARBA" id="ARBA00022801"/>
    </source>
</evidence>
<comment type="similarity">
    <text evidence="4">Belongs to the HARBI1 family.</text>
</comment>
<evidence type="ECO:0000313" key="14">
    <source>
        <dbReference type="Ensembl" id="ENSSRHP00000001449.1"/>
    </source>
</evidence>
<keyword evidence="15" id="KW-1185">Reference proteome</keyword>
<dbReference type="PANTHER" id="PTHR22930">
    <property type="match status" value="1"/>
</dbReference>
<organism evidence="14 15">
    <name type="scientific">Sinocyclocheilus rhinocerous</name>
    <dbReference type="NCBI Taxonomy" id="307959"/>
    <lineage>
        <taxon>Eukaryota</taxon>
        <taxon>Metazoa</taxon>
        <taxon>Chordata</taxon>
        <taxon>Craniata</taxon>
        <taxon>Vertebrata</taxon>
        <taxon>Euteleostomi</taxon>
        <taxon>Actinopterygii</taxon>
        <taxon>Neopterygii</taxon>
        <taxon>Teleostei</taxon>
        <taxon>Ostariophysi</taxon>
        <taxon>Cypriniformes</taxon>
        <taxon>Cyprinidae</taxon>
        <taxon>Cyprininae</taxon>
        <taxon>Sinocyclocheilus</taxon>
    </lineage>
</organism>
<evidence type="ECO:0000313" key="15">
    <source>
        <dbReference type="Proteomes" id="UP000472270"/>
    </source>
</evidence>
<dbReference type="InterPro" id="IPR027806">
    <property type="entry name" value="HARBI1_dom"/>
</dbReference>
<reference evidence="14" key="1">
    <citation type="submission" date="2025-08" db="UniProtKB">
        <authorList>
            <consortium name="Ensembl"/>
        </authorList>
    </citation>
    <scope>IDENTIFICATION</scope>
</reference>
<name>A0A673FGW8_9TELE</name>
<keyword evidence="10" id="KW-0539">Nucleus</keyword>
<evidence type="ECO:0000256" key="12">
    <source>
        <dbReference type="ARBA" id="ARBA00045850"/>
    </source>
</evidence>
<comment type="subcellular location">
    <subcellularLocation>
        <location evidence="3">Cytoplasm</location>
    </subcellularLocation>
    <subcellularLocation>
        <location evidence="2">Nucleus</location>
    </subcellularLocation>
</comment>
<dbReference type="GO" id="GO:0046872">
    <property type="term" value="F:metal ion binding"/>
    <property type="evidence" value="ECO:0007669"/>
    <property type="project" value="UniProtKB-KW"/>
</dbReference>
<dbReference type="Pfam" id="PF13359">
    <property type="entry name" value="DDE_Tnp_4"/>
    <property type="match status" value="1"/>
</dbReference>
<evidence type="ECO:0000256" key="10">
    <source>
        <dbReference type="ARBA" id="ARBA00023242"/>
    </source>
</evidence>
<comment type="cofactor">
    <cofactor evidence="1">
        <name>a divalent metal cation</name>
        <dbReference type="ChEBI" id="CHEBI:60240"/>
    </cofactor>
</comment>
<evidence type="ECO:0000256" key="1">
    <source>
        <dbReference type="ARBA" id="ARBA00001968"/>
    </source>
</evidence>
<comment type="function">
    <text evidence="12">Transposase-derived protein that may have nuclease activity. Does not have transposase activity.</text>
</comment>
<dbReference type="GO" id="GO:0004518">
    <property type="term" value="F:nuclease activity"/>
    <property type="evidence" value="ECO:0007669"/>
    <property type="project" value="UniProtKB-KW"/>
</dbReference>
<keyword evidence="8" id="KW-0479">Metal-binding</keyword>
<dbReference type="InterPro" id="IPR045249">
    <property type="entry name" value="HARBI1-like"/>
</dbReference>
<dbReference type="GO" id="GO:0016787">
    <property type="term" value="F:hydrolase activity"/>
    <property type="evidence" value="ECO:0007669"/>
    <property type="project" value="UniProtKB-KW"/>
</dbReference>
<dbReference type="PRINTS" id="PR02086">
    <property type="entry name" value="PUTNUCHARBI1"/>
</dbReference>
<evidence type="ECO:0000256" key="4">
    <source>
        <dbReference type="ARBA" id="ARBA00006958"/>
    </source>
</evidence>
<reference evidence="14" key="2">
    <citation type="submission" date="2025-09" db="UniProtKB">
        <authorList>
            <consortium name="Ensembl"/>
        </authorList>
    </citation>
    <scope>IDENTIFICATION</scope>
</reference>
<feature type="domain" description="DDE Tnp4" evidence="13">
    <location>
        <begin position="147"/>
        <end position="295"/>
    </location>
</feature>
<keyword evidence="6" id="KW-0963">Cytoplasm</keyword>
<dbReference type="InterPro" id="IPR026103">
    <property type="entry name" value="HARBI1_animal"/>
</dbReference>
<evidence type="ECO:0000259" key="13">
    <source>
        <dbReference type="Pfam" id="PF13359"/>
    </source>
</evidence>
<evidence type="ECO:0000256" key="8">
    <source>
        <dbReference type="ARBA" id="ARBA00022723"/>
    </source>
</evidence>
<dbReference type="GO" id="GO:0005634">
    <property type="term" value="C:nucleus"/>
    <property type="evidence" value="ECO:0007669"/>
    <property type="project" value="UniProtKB-SubCell"/>
</dbReference>
<evidence type="ECO:0000256" key="2">
    <source>
        <dbReference type="ARBA" id="ARBA00004123"/>
    </source>
</evidence>
<keyword evidence="7" id="KW-0540">Nuclease</keyword>
<dbReference type="GO" id="GO:0005737">
    <property type="term" value="C:cytoplasm"/>
    <property type="evidence" value="ECO:0007669"/>
    <property type="project" value="UniProtKB-SubCell"/>
</dbReference>
<dbReference type="Ensembl" id="ENSSRHT00000001508.1">
    <property type="protein sequence ID" value="ENSSRHP00000001449.1"/>
    <property type="gene ID" value="ENSSRHG00000001007.1"/>
</dbReference>
<dbReference type="AlphaFoldDB" id="A0A673FGW8"/>
<evidence type="ECO:0000256" key="11">
    <source>
        <dbReference type="ARBA" id="ARBA00030126"/>
    </source>
</evidence>
<evidence type="ECO:0000256" key="3">
    <source>
        <dbReference type="ARBA" id="ARBA00004496"/>
    </source>
</evidence>
<keyword evidence="9" id="KW-0378">Hydrolase</keyword>
<evidence type="ECO:0000256" key="6">
    <source>
        <dbReference type="ARBA" id="ARBA00022490"/>
    </source>
</evidence>